<dbReference type="Pfam" id="PF03599">
    <property type="entry name" value="CdhD"/>
    <property type="match status" value="1"/>
</dbReference>
<dbReference type="OrthoDB" id="148113at2"/>
<dbReference type="InterPro" id="IPR016041">
    <property type="entry name" value="Ac-CoA_synth_d_su_TIM-brl"/>
</dbReference>
<evidence type="ECO:0000259" key="1">
    <source>
        <dbReference type="Pfam" id="PF03599"/>
    </source>
</evidence>
<sequence>MAVTIAKERWTSKVAEVVLGTEPNAVKIGGESTLPFLHFEGEMNNYPKVALEVWDMEPTEWPEMLTRAYAGVLNDPVAWAKKCVEYGADMVCLTLVSAHPDNKDTSPEECARVAKAVADAVNVPLIVLGCGVEEKDAQVLEKVAEALSGRNLLLGLATAENYKTITAACMVHGHNIIASTPLDINLEKQLNILIMEMNLAADRIVIDPSVGALGYGIEYAYSIMERTRIGALTGDKMLAMPVICILGQEVWKTKEAKNTTEEAPEWGNQERRAILWEVVSAAAFAQAGGSLFVLRHPESLKQFRAHIEKMMRPVTY</sequence>
<dbReference type="AlphaFoldDB" id="A0A6N7ISL8"/>
<proteinExistence type="predicted"/>
<dbReference type="EMBL" id="WHYR01000037">
    <property type="protein sequence ID" value="MQL53050.1"/>
    <property type="molecule type" value="Genomic_DNA"/>
</dbReference>
<feature type="domain" description="CO dehydrogenase/acetyl-CoA synthase delta subunit TIM barrel" evidence="1">
    <location>
        <begin position="16"/>
        <end position="255"/>
    </location>
</feature>
<dbReference type="SUPFAM" id="SSF51717">
    <property type="entry name" value="Dihydropteroate synthetase-like"/>
    <property type="match status" value="1"/>
</dbReference>
<dbReference type="NCBIfam" id="NF003376">
    <property type="entry name" value="PRK04452.1-2"/>
    <property type="match status" value="1"/>
</dbReference>
<evidence type="ECO:0000313" key="3">
    <source>
        <dbReference type="Proteomes" id="UP000441717"/>
    </source>
</evidence>
<name>A0A6N7ISL8_9FIRM</name>
<gene>
    <name evidence="2" type="ORF">GFC01_12455</name>
</gene>
<accession>A0A6N7ISL8</accession>
<dbReference type="InterPro" id="IPR051069">
    <property type="entry name" value="ACDS_complex_subunit"/>
</dbReference>
<dbReference type="PANTHER" id="PTHR36214:SF5">
    <property type="entry name" value="ACETYL-COA DECARBONYLASE_SYNTHASE COMPLEX SUBUNIT DELTA"/>
    <property type="match status" value="1"/>
</dbReference>
<dbReference type="PANTHER" id="PTHR36214">
    <property type="match status" value="1"/>
</dbReference>
<protein>
    <submittedName>
        <fullName evidence="2">Acetyl-CoA decarbonylase/synthase complex subunit delta</fullName>
    </submittedName>
</protein>
<dbReference type="RefSeq" id="WP_152947476.1">
    <property type="nucleotide sequence ID" value="NZ_WHYR01000037.1"/>
</dbReference>
<reference evidence="2 3" key="1">
    <citation type="submission" date="2019-10" db="EMBL/GenBank/DDBJ databases">
        <title>Comparative genomics of sulfur disproportionating microorganisms.</title>
        <authorList>
            <person name="Ward L.M."/>
            <person name="Bertran E."/>
            <person name="Johnston D."/>
        </authorList>
    </citation>
    <scope>NUCLEOTIDE SEQUENCE [LARGE SCALE GENOMIC DNA]</scope>
    <source>
        <strain evidence="2 3">DSM 14055</strain>
    </source>
</reference>
<dbReference type="Proteomes" id="UP000441717">
    <property type="component" value="Unassembled WGS sequence"/>
</dbReference>
<comment type="caution">
    <text evidence="2">The sequence shown here is derived from an EMBL/GenBank/DDBJ whole genome shotgun (WGS) entry which is preliminary data.</text>
</comment>
<keyword evidence="3" id="KW-1185">Reference proteome</keyword>
<dbReference type="InterPro" id="IPR011005">
    <property type="entry name" value="Dihydropteroate_synth-like_sf"/>
</dbReference>
<dbReference type="Gene3D" id="3.20.20.20">
    <property type="entry name" value="Dihydropteroate synthase-like"/>
    <property type="match status" value="1"/>
</dbReference>
<evidence type="ECO:0000313" key="2">
    <source>
        <dbReference type="EMBL" id="MQL53050.1"/>
    </source>
</evidence>
<organism evidence="2 3">
    <name type="scientific">Desulfofundulus thermobenzoicus</name>
    <dbReference type="NCBI Taxonomy" id="29376"/>
    <lineage>
        <taxon>Bacteria</taxon>
        <taxon>Bacillati</taxon>
        <taxon>Bacillota</taxon>
        <taxon>Clostridia</taxon>
        <taxon>Eubacteriales</taxon>
        <taxon>Peptococcaceae</taxon>
        <taxon>Desulfofundulus</taxon>
    </lineage>
</organism>